<dbReference type="Gene3D" id="1.10.10.10">
    <property type="entry name" value="Winged helix-like DNA-binding domain superfamily/Winged helix DNA-binding domain"/>
    <property type="match status" value="1"/>
</dbReference>
<dbReference type="PANTHER" id="PTHR23131:SF4">
    <property type="entry name" value="METALLO-BETA-LACTAMASE SUPERFAMILY POTEIN"/>
    <property type="match status" value="1"/>
</dbReference>
<dbReference type="EMBL" id="CP015017">
    <property type="protein sequence ID" value="APC02145.1"/>
    <property type="molecule type" value="Genomic_DNA"/>
</dbReference>
<protein>
    <submittedName>
        <fullName evidence="2">Zn-dependent hydrolase</fullName>
    </submittedName>
</protein>
<reference evidence="2" key="1">
    <citation type="journal article" date="2017" name="Appl. Environ. Microbiol.">
        <title>Microdiversification of a pelagic Polynucleobacter species is mainly driven by acquisition of genomic islands from a partially interspecific gene pool.</title>
        <authorList>
            <person name="Hoetzinger M."/>
            <person name="Hahn M.W."/>
            <person name="Jezberova J."/>
            <person name="Schmidt J."/>
            <person name="Koll U."/>
        </authorList>
    </citation>
    <scope>NUCLEOTIDE SEQUENCE</scope>
    <source>
        <strain evidence="2">MWH-RechtKol4</strain>
    </source>
</reference>
<keyword evidence="2" id="KW-0378">Hydrolase</keyword>
<dbReference type="SUPFAM" id="SSF56281">
    <property type="entry name" value="Metallo-hydrolase/oxidoreductase"/>
    <property type="match status" value="1"/>
</dbReference>
<dbReference type="RefSeq" id="WP_071539833.1">
    <property type="nucleotide sequence ID" value="NZ_CP015016.1"/>
</dbReference>
<dbReference type="InterPro" id="IPR036388">
    <property type="entry name" value="WH-like_DNA-bd_sf"/>
</dbReference>
<gene>
    <name evidence="2" type="ORF">AOC25_11200</name>
</gene>
<dbReference type="InterPro" id="IPR048933">
    <property type="entry name" value="B_lactamase-like_C"/>
</dbReference>
<dbReference type="GO" id="GO:0016787">
    <property type="term" value="F:hydrolase activity"/>
    <property type="evidence" value="ECO:0007669"/>
    <property type="project" value="UniProtKB-KW"/>
</dbReference>
<dbReference type="Gene3D" id="3.60.15.10">
    <property type="entry name" value="Ribonuclease Z/Hydroxyacylglutathione hydrolase-like"/>
    <property type="match status" value="1"/>
</dbReference>
<dbReference type="Proteomes" id="UP000182060">
    <property type="component" value="Chromosome"/>
</dbReference>
<accession>A0AAC9IW99</accession>
<evidence type="ECO:0000259" key="1">
    <source>
        <dbReference type="SMART" id="SM00849"/>
    </source>
</evidence>
<dbReference type="InterPro" id="IPR001279">
    <property type="entry name" value="Metallo-B-lactamas"/>
</dbReference>
<evidence type="ECO:0000313" key="2">
    <source>
        <dbReference type="EMBL" id="APC02145.1"/>
    </source>
</evidence>
<dbReference type="Pfam" id="PF00753">
    <property type="entry name" value="Lactamase_B"/>
    <property type="match status" value="1"/>
</dbReference>
<dbReference type="InterPro" id="IPR036866">
    <property type="entry name" value="RibonucZ/Hydroxyglut_hydro"/>
</dbReference>
<evidence type="ECO:0000313" key="3">
    <source>
        <dbReference type="Proteomes" id="UP000182060"/>
    </source>
</evidence>
<proteinExistence type="predicted"/>
<dbReference type="InterPro" id="IPR050662">
    <property type="entry name" value="Sec-metab_biosynth-thioest"/>
</dbReference>
<dbReference type="Pfam" id="PF21221">
    <property type="entry name" value="B_lactamase-like_C"/>
    <property type="match status" value="1"/>
</dbReference>
<name>A0AAC9IW99_9BURK</name>
<feature type="domain" description="Metallo-beta-lactamase" evidence="1">
    <location>
        <begin position="47"/>
        <end position="274"/>
    </location>
</feature>
<dbReference type="SMART" id="SM00849">
    <property type="entry name" value="Lactamase_B"/>
    <property type="match status" value="1"/>
</dbReference>
<dbReference type="AlphaFoldDB" id="A0AAC9IW99"/>
<sequence length="361" mass="40319">MNAKTQSSTASDIHYPLGESLPEIGATIEVAPGVRWLRMRLPFALDHINLWMLRDQIDGVDGWTIVDCGIANDETRAAWEAIFATQLDGMPVLRVIVTHMHPDHVGLSQWLCERWKVPLWISMTDYLTAQWLSCKEGGAAIGARAGGGGSADHFQRHGLTTPEDLEKIRARSNYYSNMVPGVPRQYRRILDGELIEIGGRTWEVIMGYGHAPEHASLFCKELNVLISGDMLLPRISTNVSVYDADPDADPLGLYLQSLDRYLPLPDDALVLPSHGKPFTGMKPRIAQLKAHHDERLAEALGACKKPAHAREIVPVLFKRELDIHQLTFAMGEAIAHLNYLLRQGKLRRQLCEDGVLRFSVV</sequence>
<dbReference type="PANTHER" id="PTHR23131">
    <property type="entry name" value="ENDORIBONUCLEASE LACTB2"/>
    <property type="match status" value="1"/>
</dbReference>
<organism evidence="2 3">
    <name type="scientific">Polynucleobacter asymbioticus</name>
    <dbReference type="NCBI Taxonomy" id="576611"/>
    <lineage>
        <taxon>Bacteria</taxon>
        <taxon>Pseudomonadati</taxon>
        <taxon>Pseudomonadota</taxon>
        <taxon>Betaproteobacteria</taxon>
        <taxon>Burkholderiales</taxon>
        <taxon>Burkholderiaceae</taxon>
        <taxon>Polynucleobacter</taxon>
    </lineage>
</organism>